<feature type="compositionally biased region" description="Polar residues" evidence="1">
    <location>
        <begin position="322"/>
        <end position="334"/>
    </location>
</feature>
<evidence type="ECO:0000313" key="2">
    <source>
        <dbReference type="EMBL" id="ODQ62353.1"/>
    </source>
</evidence>
<feature type="region of interest" description="Disordered" evidence="1">
    <location>
        <begin position="547"/>
        <end position="588"/>
    </location>
</feature>
<feature type="compositionally biased region" description="Polar residues" evidence="1">
    <location>
        <begin position="547"/>
        <end position="561"/>
    </location>
</feature>
<sequence>MSENSAQQSKKPAFFRTLPENIATSPIGIVKISNSPFPSLDPTRQFRSVYERAGFDVYRPNKTRQSSRVTSPVIKENGFRSQSTSQLNQQTGMPKVFDEKRNFSEHHNISHSNHNYGDPIPGFNKAPLTIDANLANGSKDGEITTHLSTGSTATSTFDRAGPKPLHSSTSSTFTDTEPRSASTETFSKFREGSSSNFVSAQSLPYSARSKRSSKDSTHTYNTSPSSSRIARESNGYHSPAQSFPRISPTRKLFAPQNYANEPEVQQGRGYMAHESNDLSFQASTGGDRSIDTVKYTPEERLEPSLDVSMNNVPRGFPDKSYESVNPLSNSTSFDVSEPIDVISDDGVDNSDDESFKSEILSPKNQHFNFENGKDQQLDDSLSFGQDSTQRDISLQLPVSPPQSQQQEQLNTIPQLTVSDTEGNYVHHDDFLPPSDYKKSTDMRQSAVSIAASSIYSNDNRQSITPISEFETIEEHEFENYPDLPKSSGPVYEEIEQQLESLSMKSPQPSQPPQILIHSLKEVSTDAFDEEHDEPEDVQEFQKTNGARSIDNVSKNNEYTTQDQDEYVSKSPNLIEEHKQEPEVPKYPAGEENQYILKVVNYQVNGTENALHVLYVI</sequence>
<feature type="compositionally biased region" description="Polar residues" evidence="1">
    <location>
        <begin position="218"/>
        <end position="228"/>
    </location>
</feature>
<feature type="region of interest" description="Disordered" evidence="1">
    <location>
        <begin position="295"/>
        <end position="385"/>
    </location>
</feature>
<keyword evidence="3" id="KW-1185">Reference proteome</keyword>
<feature type="compositionally biased region" description="Polar residues" evidence="1">
    <location>
        <begin position="166"/>
        <end position="204"/>
    </location>
</feature>
<proteinExistence type="predicted"/>
<dbReference type="STRING" id="683960.A0A1E3PAC4"/>
<accession>A0A1E3PAC4</accession>
<reference evidence="2 3" key="1">
    <citation type="journal article" date="2016" name="Proc. Natl. Acad. Sci. U.S.A.">
        <title>Comparative genomics of biotechnologically important yeasts.</title>
        <authorList>
            <person name="Riley R."/>
            <person name="Haridas S."/>
            <person name="Wolfe K.H."/>
            <person name="Lopes M.R."/>
            <person name="Hittinger C.T."/>
            <person name="Goeker M."/>
            <person name="Salamov A.A."/>
            <person name="Wisecaver J.H."/>
            <person name="Long T.M."/>
            <person name="Calvey C.H."/>
            <person name="Aerts A.L."/>
            <person name="Barry K.W."/>
            <person name="Choi C."/>
            <person name="Clum A."/>
            <person name="Coughlan A.Y."/>
            <person name="Deshpande S."/>
            <person name="Douglass A.P."/>
            <person name="Hanson S.J."/>
            <person name="Klenk H.-P."/>
            <person name="LaButti K.M."/>
            <person name="Lapidus A."/>
            <person name="Lindquist E.A."/>
            <person name="Lipzen A.M."/>
            <person name="Meier-Kolthoff J.P."/>
            <person name="Ohm R.A."/>
            <person name="Otillar R.P."/>
            <person name="Pangilinan J.L."/>
            <person name="Peng Y."/>
            <person name="Rokas A."/>
            <person name="Rosa C.A."/>
            <person name="Scheuner C."/>
            <person name="Sibirny A.A."/>
            <person name="Slot J.C."/>
            <person name="Stielow J.B."/>
            <person name="Sun H."/>
            <person name="Kurtzman C.P."/>
            <person name="Blackwell M."/>
            <person name="Grigoriev I.V."/>
            <person name="Jeffries T.W."/>
        </authorList>
    </citation>
    <scope>NUCLEOTIDE SEQUENCE [LARGE SCALE GENOMIC DNA]</scope>
    <source>
        <strain evidence="3">ATCC 58044 / CBS 1984 / NCYC 433 / NRRL Y-366-8</strain>
    </source>
</reference>
<dbReference type="AlphaFoldDB" id="A0A1E3PAC4"/>
<dbReference type="Proteomes" id="UP000094112">
    <property type="component" value="Unassembled WGS sequence"/>
</dbReference>
<organism evidence="2 3">
    <name type="scientific">Wickerhamomyces anomalus (strain ATCC 58044 / CBS 1984 / NCYC 433 / NRRL Y-366-8)</name>
    <name type="common">Yeast</name>
    <name type="synonym">Hansenula anomala</name>
    <dbReference type="NCBI Taxonomy" id="683960"/>
    <lineage>
        <taxon>Eukaryota</taxon>
        <taxon>Fungi</taxon>
        <taxon>Dikarya</taxon>
        <taxon>Ascomycota</taxon>
        <taxon>Saccharomycotina</taxon>
        <taxon>Saccharomycetes</taxon>
        <taxon>Phaffomycetales</taxon>
        <taxon>Wickerhamomycetaceae</taxon>
        <taxon>Wickerhamomyces</taxon>
    </lineage>
</organism>
<evidence type="ECO:0000256" key="1">
    <source>
        <dbReference type="SAM" id="MobiDB-lite"/>
    </source>
</evidence>
<dbReference type="GeneID" id="30202620"/>
<protein>
    <submittedName>
        <fullName evidence="2">Uncharacterized protein</fullName>
    </submittedName>
</protein>
<feature type="compositionally biased region" description="Basic and acidic residues" evidence="1">
    <location>
        <begin position="574"/>
        <end position="583"/>
    </location>
</feature>
<gene>
    <name evidence="2" type="ORF">WICANDRAFT_82405</name>
</gene>
<dbReference type="RefSeq" id="XP_019041560.1">
    <property type="nucleotide sequence ID" value="XM_019185374.1"/>
</dbReference>
<name>A0A1E3PAC4_WICAA</name>
<dbReference type="EMBL" id="KV454208">
    <property type="protein sequence ID" value="ODQ62353.1"/>
    <property type="molecule type" value="Genomic_DNA"/>
</dbReference>
<feature type="compositionally biased region" description="Acidic residues" evidence="1">
    <location>
        <begin position="342"/>
        <end position="352"/>
    </location>
</feature>
<feature type="region of interest" description="Disordered" evidence="1">
    <location>
        <begin position="141"/>
        <end position="246"/>
    </location>
</feature>
<evidence type="ECO:0000313" key="3">
    <source>
        <dbReference type="Proteomes" id="UP000094112"/>
    </source>
</evidence>
<feature type="compositionally biased region" description="Polar residues" evidence="1">
    <location>
        <begin position="145"/>
        <end position="157"/>
    </location>
</feature>
<dbReference type="OrthoDB" id="1112565at2759"/>